<protein>
    <submittedName>
        <fullName evidence="3">NADP-dependent oxidoreductase</fullName>
        <ecNumber evidence="3">1.-.-.-</ecNumber>
    </submittedName>
</protein>
<accession>A0ABW3PVI5</accession>
<name>A0ABW3PVI5_9BACL</name>
<dbReference type="CDD" id="cd05288">
    <property type="entry name" value="PGDH"/>
    <property type="match status" value="1"/>
</dbReference>
<evidence type="ECO:0000259" key="2">
    <source>
        <dbReference type="SMART" id="SM00829"/>
    </source>
</evidence>
<dbReference type="SUPFAM" id="SSF50129">
    <property type="entry name" value="GroES-like"/>
    <property type="match status" value="2"/>
</dbReference>
<dbReference type="EC" id="1.-.-.-" evidence="3"/>
<dbReference type="InterPro" id="IPR020843">
    <property type="entry name" value="ER"/>
</dbReference>
<dbReference type="GO" id="GO:0016491">
    <property type="term" value="F:oxidoreductase activity"/>
    <property type="evidence" value="ECO:0007669"/>
    <property type="project" value="UniProtKB-KW"/>
</dbReference>
<dbReference type="PANTHER" id="PTHR43205">
    <property type="entry name" value="PROSTAGLANDIN REDUCTASE"/>
    <property type="match status" value="1"/>
</dbReference>
<dbReference type="Gene3D" id="3.40.50.720">
    <property type="entry name" value="NAD(P)-binding Rossmann-like Domain"/>
    <property type="match status" value="1"/>
</dbReference>
<evidence type="ECO:0000256" key="1">
    <source>
        <dbReference type="ARBA" id="ARBA00023002"/>
    </source>
</evidence>
<dbReference type="Gene3D" id="3.90.180.10">
    <property type="entry name" value="Medium-chain alcohol dehydrogenases, catalytic domain"/>
    <property type="match status" value="1"/>
</dbReference>
<proteinExistence type="predicted"/>
<sequence length="338" mass="36767">MMNRKILLHSRPQGMPTEETFKFEEAPIQEPAQGQVLVKSIYLSVDPYMRGRMNDSKSYVPPYPLGEVITGGVVGEVIDSRSDKFSKGDKVLGMLGWQLYNVAEADKLQQIDEKIAPLSAYLSVIGMTGLTAYFGLMDIGRPKEGETVVVSGAAGAVGSIVGQIAKIQGAHVVGIAGSDEKTSWLTKELGFDAAINYKTTSDLKKDLQQACPNGVDVYFDNVGGDISDAVMTELNDYARIPLCGAISAYNEEEGGDVGPRILTKLIKTRSMIKGFVLGDYADRLPEGAKMLGQWLAEGKLKYEETIFEGFDRVPEAFLELFQGTNIGKMLVKVDTAEN</sequence>
<comment type="caution">
    <text evidence="3">The sequence shown here is derived from an EMBL/GenBank/DDBJ whole genome shotgun (WGS) entry which is preliminary data.</text>
</comment>
<evidence type="ECO:0000313" key="4">
    <source>
        <dbReference type="Proteomes" id="UP001597169"/>
    </source>
</evidence>
<dbReference type="InterPro" id="IPR045010">
    <property type="entry name" value="MDR_fam"/>
</dbReference>
<dbReference type="Proteomes" id="UP001597169">
    <property type="component" value="Unassembled WGS sequence"/>
</dbReference>
<keyword evidence="4" id="KW-1185">Reference proteome</keyword>
<dbReference type="Pfam" id="PF00107">
    <property type="entry name" value="ADH_zinc_N"/>
    <property type="match status" value="1"/>
</dbReference>
<dbReference type="InterPro" id="IPR013149">
    <property type="entry name" value="ADH-like_C"/>
</dbReference>
<keyword evidence="1 3" id="KW-0560">Oxidoreductase</keyword>
<dbReference type="Pfam" id="PF16884">
    <property type="entry name" value="ADH_N_2"/>
    <property type="match status" value="1"/>
</dbReference>
<dbReference type="RefSeq" id="WP_251583884.1">
    <property type="nucleotide sequence ID" value="NZ_JBHTKX010000001.1"/>
</dbReference>
<dbReference type="SMART" id="SM00829">
    <property type="entry name" value="PKS_ER"/>
    <property type="match status" value="1"/>
</dbReference>
<dbReference type="EMBL" id="JBHTKX010000001">
    <property type="protein sequence ID" value="MFD1128102.1"/>
    <property type="molecule type" value="Genomic_DNA"/>
</dbReference>
<dbReference type="InterPro" id="IPR011032">
    <property type="entry name" value="GroES-like_sf"/>
</dbReference>
<reference evidence="4" key="1">
    <citation type="journal article" date="2019" name="Int. J. Syst. Evol. Microbiol.">
        <title>The Global Catalogue of Microorganisms (GCM) 10K type strain sequencing project: providing services to taxonomists for standard genome sequencing and annotation.</title>
        <authorList>
            <consortium name="The Broad Institute Genomics Platform"/>
            <consortium name="The Broad Institute Genome Sequencing Center for Infectious Disease"/>
            <person name="Wu L."/>
            <person name="Ma J."/>
        </authorList>
    </citation>
    <scope>NUCLEOTIDE SEQUENCE [LARGE SCALE GENOMIC DNA]</scope>
    <source>
        <strain evidence="4">CCUG 53519</strain>
    </source>
</reference>
<gene>
    <name evidence="3" type="ORF">ACFQ3J_07955</name>
</gene>
<dbReference type="InterPro" id="IPR041694">
    <property type="entry name" value="ADH_N_2"/>
</dbReference>
<dbReference type="PANTHER" id="PTHR43205:SF7">
    <property type="entry name" value="PROSTAGLANDIN REDUCTASE 1"/>
    <property type="match status" value="1"/>
</dbReference>
<dbReference type="SUPFAM" id="SSF51735">
    <property type="entry name" value="NAD(P)-binding Rossmann-fold domains"/>
    <property type="match status" value="1"/>
</dbReference>
<dbReference type="InterPro" id="IPR036291">
    <property type="entry name" value="NAD(P)-bd_dom_sf"/>
</dbReference>
<feature type="domain" description="Enoyl reductase (ER)" evidence="2">
    <location>
        <begin position="17"/>
        <end position="331"/>
    </location>
</feature>
<organism evidence="3 4">
    <name type="scientific">Paenibacillus provencensis</name>
    <dbReference type="NCBI Taxonomy" id="441151"/>
    <lineage>
        <taxon>Bacteria</taxon>
        <taxon>Bacillati</taxon>
        <taxon>Bacillota</taxon>
        <taxon>Bacilli</taxon>
        <taxon>Bacillales</taxon>
        <taxon>Paenibacillaceae</taxon>
        <taxon>Paenibacillus</taxon>
    </lineage>
</organism>
<evidence type="ECO:0000313" key="3">
    <source>
        <dbReference type="EMBL" id="MFD1128102.1"/>
    </source>
</evidence>